<feature type="signal peptide" evidence="1">
    <location>
        <begin position="1"/>
        <end position="22"/>
    </location>
</feature>
<gene>
    <name evidence="2" type="ORF">FUA26_01045</name>
</gene>
<comment type="caution">
    <text evidence="2">The sequence shown here is derived from an EMBL/GenBank/DDBJ whole genome shotgun (WGS) entry which is preliminary data.</text>
</comment>
<dbReference type="Proteomes" id="UP000321790">
    <property type="component" value="Unassembled WGS sequence"/>
</dbReference>
<feature type="chain" id="PRO_5023132019" evidence="1">
    <location>
        <begin position="23"/>
        <end position="164"/>
    </location>
</feature>
<name>A0A5C7B3U0_9FLAO</name>
<sequence>MQNIKILLLVLIGLILINSCSSDDDNNNTCPQSEIISMKINGELKQFEVNGWGIDLDYDDSGHTLSLWLFSGKFQPQQDSYAITLKLPYKKTDTNIIEEFNYFRVQKGTSAESDFVVEGKLESNVLVNTNSCFSATFSGNAIVNGNEIVITDGIVKHIYNEPFD</sequence>
<keyword evidence="3" id="KW-1185">Reference proteome</keyword>
<keyword evidence="1" id="KW-0732">Signal</keyword>
<evidence type="ECO:0000313" key="2">
    <source>
        <dbReference type="EMBL" id="TXE15124.1"/>
    </source>
</evidence>
<evidence type="ECO:0000313" key="3">
    <source>
        <dbReference type="Proteomes" id="UP000321790"/>
    </source>
</evidence>
<protein>
    <submittedName>
        <fullName evidence="2">Uncharacterized protein</fullName>
    </submittedName>
</protein>
<dbReference type="RefSeq" id="WP_147130595.1">
    <property type="nucleotide sequence ID" value="NZ_VOSC01000005.1"/>
</dbReference>
<proteinExistence type="predicted"/>
<dbReference type="OrthoDB" id="1363887at2"/>
<accession>A0A5C7B3U0</accession>
<dbReference type="EMBL" id="VOSC01000005">
    <property type="protein sequence ID" value="TXE15124.1"/>
    <property type="molecule type" value="Genomic_DNA"/>
</dbReference>
<evidence type="ECO:0000256" key="1">
    <source>
        <dbReference type="SAM" id="SignalP"/>
    </source>
</evidence>
<reference evidence="3" key="1">
    <citation type="submission" date="2019-08" db="EMBL/GenBank/DDBJ databases">
        <title>Seonamhaeicola sediminis sp. nov., isolated from marine sediment.</title>
        <authorList>
            <person name="Cao W.R."/>
        </authorList>
    </citation>
    <scope>NUCLEOTIDE SEQUENCE [LARGE SCALE GENOMIC DNA]</scope>
    <source>
        <strain evidence="3">Gy8</strain>
    </source>
</reference>
<dbReference type="AlphaFoldDB" id="A0A5C7B3U0"/>
<organism evidence="2 3">
    <name type="scientific">Seonamhaeicola algicola</name>
    <dbReference type="NCBI Taxonomy" id="1719036"/>
    <lineage>
        <taxon>Bacteria</taxon>
        <taxon>Pseudomonadati</taxon>
        <taxon>Bacteroidota</taxon>
        <taxon>Flavobacteriia</taxon>
        <taxon>Flavobacteriales</taxon>
        <taxon>Flavobacteriaceae</taxon>
    </lineage>
</organism>